<evidence type="ECO:0000313" key="4">
    <source>
        <dbReference type="Proteomes" id="UP001172101"/>
    </source>
</evidence>
<proteinExistence type="predicted"/>
<evidence type="ECO:0000313" key="3">
    <source>
        <dbReference type="EMBL" id="KAK0723167.1"/>
    </source>
</evidence>
<protein>
    <submittedName>
        <fullName evidence="3">Uncharacterized protein</fullName>
    </submittedName>
</protein>
<dbReference type="RefSeq" id="XP_060299091.1">
    <property type="nucleotide sequence ID" value="XM_060439748.1"/>
</dbReference>
<feature type="compositionally biased region" description="Basic and acidic residues" evidence="1">
    <location>
        <begin position="132"/>
        <end position="159"/>
    </location>
</feature>
<name>A0AA40AW83_9PEZI</name>
<dbReference type="GeneID" id="85323018"/>
<feature type="region of interest" description="Disordered" evidence="1">
    <location>
        <begin position="103"/>
        <end position="159"/>
    </location>
</feature>
<organism evidence="3 4">
    <name type="scientific">Lasiosphaeria miniovina</name>
    <dbReference type="NCBI Taxonomy" id="1954250"/>
    <lineage>
        <taxon>Eukaryota</taxon>
        <taxon>Fungi</taxon>
        <taxon>Dikarya</taxon>
        <taxon>Ascomycota</taxon>
        <taxon>Pezizomycotina</taxon>
        <taxon>Sordariomycetes</taxon>
        <taxon>Sordariomycetidae</taxon>
        <taxon>Sordariales</taxon>
        <taxon>Lasiosphaeriaceae</taxon>
        <taxon>Lasiosphaeria</taxon>
    </lineage>
</organism>
<sequence>MSCPALSCLALPCALASRCPGSLKNNEHEVSVTDVESWATVRGPKTEHTFSLATAEWQRFSDDAASVYLSVAVESAARLVAASELGASLSLASLDRQRPLGFLEWSGNRGTKPAREDEDEDEVRSRSSIATRGEKEEEKRAIDRKRLDAKRRQETRRDG</sequence>
<gene>
    <name evidence="3" type="ORF">B0T26DRAFT_674777</name>
</gene>
<keyword evidence="4" id="KW-1185">Reference proteome</keyword>
<feature type="signal peptide" evidence="2">
    <location>
        <begin position="1"/>
        <end position="16"/>
    </location>
</feature>
<dbReference type="EMBL" id="JAUIRO010000003">
    <property type="protein sequence ID" value="KAK0723167.1"/>
    <property type="molecule type" value="Genomic_DNA"/>
</dbReference>
<keyword evidence="2" id="KW-0732">Signal</keyword>
<dbReference type="AlphaFoldDB" id="A0AA40AW83"/>
<dbReference type="Proteomes" id="UP001172101">
    <property type="component" value="Unassembled WGS sequence"/>
</dbReference>
<comment type="caution">
    <text evidence="3">The sequence shown here is derived from an EMBL/GenBank/DDBJ whole genome shotgun (WGS) entry which is preliminary data.</text>
</comment>
<feature type="chain" id="PRO_5041303099" evidence="2">
    <location>
        <begin position="17"/>
        <end position="159"/>
    </location>
</feature>
<reference evidence="3" key="1">
    <citation type="submission" date="2023-06" db="EMBL/GenBank/DDBJ databases">
        <title>Genome-scale phylogeny and comparative genomics of the fungal order Sordariales.</title>
        <authorList>
            <consortium name="Lawrence Berkeley National Laboratory"/>
            <person name="Hensen N."/>
            <person name="Bonometti L."/>
            <person name="Westerberg I."/>
            <person name="Brannstrom I.O."/>
            <person name="Guillou S."/>
            <person name="Cros-Aarteil S."/>
            <person name="Calhoun S."/>
            <person name="Haridas S."/>
            <person name="Kuo A."/>
            <person name="Mondo S."/>
            <person name="Pangilinan J."/>
            <person name="Riley R."/>
            <person name="LaButti K."/>
            <person name="Andreopoulos B."/>
            <person name="Lipzen A."/>
            <person name="Chen C."/>
            <person name="Yanf M."/>
            <person name="Daum C."/>
            <person name="Ng V."/>
            <person name="Clum A."/>
            <person name="Steindorff A."/>
            <person name="Ohm R."/>
            <person name="Martin F."/>
            <person name="Silar P."/>
            <person name="Natvig D."/>
            <person name="Lalanne C."/>
            <person name="Gautier V."/>
            <person name="Ament-velasquez S.L."/>
            <person name="Kruys A."/>
            <person name="Hutchinson M.I."/>
            <person name="Powell A.J."/>
            <person name="Barry K."/>
            <person name="Miller A.N."/>
            <person name="Grigoriev I.V."/>
            <person name="Debuchy R."/>
            <person name="Gladieux P."/>
            <person name="Thoren M.H."/>
            <person name="Johannesson H."/>
        </authorList>
    </citation>
    <scope>NUCLEOTIDE SEQUENCE</scope>
    <source>
        <strain evidence="3">SMH2392-1A</strain>
    </source>
</reference>
<accession>A0AA40AW83</accession>
<evidence type="ECO:0000256" key="2">
    <source>
        <dbReference type="SAM" id="SignalP"/>
    </source>
</evidence>
<evidence type="ECO:0000256" key="1">
    <source>
        <dbReference type="SAM" id="MobiDB-lite"/>
    </source>
</evidence>